<reference evidence="11 12" key="1">
    <citation type="journal article" date="2013" name="BMC Genomics">
        <title>Genomics-driven discovery of the pneumocandin biosynthetic gene cluster in the fungus Glarea lozoyensis.</title>
        <authorList>
            <person name="Chen L."/>
            <person name="Yue Q."/>
            <person name="Zhang X."/>
            <person name="Xiang M."/>
            <person name="Wang C."/>
            <person name="Li S."/>
            <person name="Che Y."/>
            <person name="Ortiz-Lopez F.J."/>
            <person name="Bills G.F."/>
            <person name="Liu X."/>
            <person name="An Z."/>
        </authorList>
    </citation>
    <scope>NUCLEOTIDE SEQUENCE [LARGE SCALE GENOMIC DNA]</scope>
    <source>
        <strain evidence="12">ATCC 20868 / MF5171</strain>
    </source>
</reference>
<dbReference type="GO" id="GO:0008240">
    <property type="term" value="F:tripeptidyl-peptidase activity"/>
    <property type="evidence" value="ECO:0007669"/>
    <property type="project" value="TreeGrafter"/>
</dbReference>
<dbReference type="PANTHER" id="PTHR14218">
    <property type="entry name" value="PROTEASE S8 TRIPEPTIDYL PEPTIDASE I CLN2"/>
    <property type="match status" value="1"/>
</dbReference>
<evidence type="ECO:0000256" key="1">
    <source>
        <dbReference type="ARBA" id="ARBA00004239"/>
    </source>
</evidence>
<dbReference type="PANTHER" id="PTHR14218:SF19">
    <property type="entry name" value="SERINE PROTEASE AORO, PUTATIVE (AFU_ORTHOLOGUE AFUA_6G10250)-RELATED"/>
    <property type="match status" value="1"/>
</dbReference>
<name>S3CEB2_GLAL2</name>
<dbReference type="KEGG" id="glz:GLAREA_08177"/>
<comment type="cofactor">
    <cofactor evidence="8">
        <name>Ca(2+)</name>
        <dbReference type="ChEBI" id="CHEBI:29108"/>
    </cofactor>
    <text evidence="8">Binds 1 Ca(2+) ion per subunit.</text>
</comment>
<keyword evidence="9" id="KW-0732">Signal</keyword>
<feature type="binding site" evidence="8">
    <location>
        <position position="602"/>
    </location>
    <ligand>
        <name>Ca(2+)</name>
        <dbReference type="ChEBI" id="CHEBI:29108"/>
    </ligand>
</feature>
<dbReference type="HOGENOM" id="CLU_013783_4_0_1"/>
<feature type="active site" description="Charge relay system" evidence="8">
    <location>
        <position position="309"/>
    </location>
</feature>
<evidence type="ECO:0000256" key="8">
    <source>
        <dbReference type="PROSITE-ProRule" id="PRU01032"/>
    </source>
</evidence>
<dbReference type="Proteomes" id="UP000016922">
    <property type="component" value="Unassembled WGS sequence"/>
</dbReference>
<dbReference type="GeneID" id="19467226"/>
<dbReference type="InterPro" id="IPR050819">
    <property type="entry name" value="Tripeptidyl-peptidase_I"/>
</dbReference>
<dbReference type="Pfam" id="PF09286">
    <property type="entry name" value="Pro-kuma_activ"/>
    <property type="match status" value="1"/>
</dbReference>
<evidence type="ECO:0000256" key="2">
    <source>
        <dbReference type="ARBA" id="ARBA00022670"/>
    </source>
</evidence>
<dbReference type="GO" id="GO:0004252">
    <property type="term" value="F:serine-type endopeptidase activity"/>
    <property type="evidence" value="ECO:0007669"/>
    <property type="project" value="UniProtKB-UniRule"/>
</dbReference>
<evidence type="ECO:0000256" key="5">
    <source>
        <dbReference type="ARBA" id="ARBA00022825"/>
    </source>
</evidence>
<keyword evidence="12" id="KW-1185">Reference proteome</keyword>
<feature type="active site" description="Charge relay system" evidence="8">
    <location>
        <position position="305"/>
    </location>
</feature>
<evidence type="ECO:0000313" key="11">
    <source>
        <dbReference type="EMBL" id="EPE24325.1"/>
    </source>
</evidence>
<proteinExistence type="predicted"/>
<evidence type="ECO:0000256" key="3">
    <source>
        <dbReference type="ARBA" id="ARBA00022723"/>
    </source>
</evidence>
<dbReference type="OMA" id="ACREYHV"/>
<dbReference type="AlphaFoldDB" id="S3CEB2"/>
<dbReference type="InterPro" id="IPR036852">
    <property type="entry name" value="Peptidase_S8/S53_dom_sf"/>
</dbReference>
<dbReference type="SUPFAM" id="SSF52743">
    <property type="entry name" value="Subtilisin-like"/>
    <property type="match status" value="1"/>
</dbReference>
<dbReference type="GO" id="GO:0006508">
    <property type="term" value="P:proteolysis"/>
    <property type="evidence" value="ECO:0007669"/>
    <property type="project" value="UniProtKB-KW"/>
</dbReference>
<evidence type="ECO:0000313" key="12">
    <source>
        <dbReference type="Proteomes" id="UP000016922"/>
    </source>
</evidence>
<keyword evidence="4 8" id="KW-0378">Hydrolase</keyword>
<organism evidence="11 12">
    <name type="scientific">Glarea lozoyensis (strain ATCC 20868 / MF5171)</name>
    <dbReference type="NCBI Taxonomy" id="1116229"/>
    <lineage>
        <taxon>Eukaryota</taxon>
        <taxon>Fungi</taxon>
        <taxon>Dikarya</taxon>
        <taxon>Ascomycota</taxon>
        <taxon>Pezizomycotina</taxon>
        <taxon>Leotiomycetes</taxon>
        <taxon>Helotiales</taxon>
        <taxon>Helotiaceae</taxon>
        <taxon>Glarea</taxon>
    </lineage>
</organism>
<dbReference type="Gene3D" id="3.40.50.200">
    <property type="entry name" value="Peptidase S8/S53 domain"/>
    <property type="match status" value="1"/>
</dbReference>
<keyword evidence="6 8" id="KW-0106">Calcium</keyword>
<dbReference type="PROSITE" id="PS51695">
    <property type="entry name" value="SEDOLISIN"/>
    <property type="match status" value="1"/>
</dbReference>
<gene>
    <name evidence="11" type="ORF">GLAREA_08177</name>
</gene>
<dbReference type="OrthoDB" id="409122at2759"/>
<evidence type="ECO:0000256" key="4">
    <source>
        <dbReference type="ARBA" id="ARBA00022801"/>
    </source>
</evidence>
<feature type="active site" description="Charge relay system" evidence="8">
    <location>
        <position position="561"/>
    </location>
</feature>
<keyword evidence="7" id="KW-0865">Zymogen</keyword>
<feature type="binding site" evidence="8">
    <location>
        <position position="603"/>
    </location>
    <ligand>
        <name>Ca(2+)</name>
        <dbReference type="ChEBI" id="CHEBI:29108"/>
    </ligand>
</feature>
<protein>
    <submittedName>
        <fullName evidence="11">Subtilisin-like protein</fullName>
    </submittedName>
</protein>
<dbReference type="RefSeq" id="XP_008088413.1">
    <property type="nucleotide sequence ID" value="XM_008090222.1"/>
</dbReference>
<evidence type="ECO:0000256" key="6">
    <source>
        <dbReference type="ARBA" id="ARBA00022837"/>
    </source>
</evidence>
<feature type="binding site" evidence="8">
    <location>
        <position position="623"/>
    </location>
    <ligand>
        <name>Ca(2+)</name>
        <dbReference type="ChEBI" id="CHEBI:29108"/>
    </ligand>
</feature>
<evidence type="ECO:0000256" key="7">
    <source>
        <dbReference type="ARBA" id="ARBA00023145"/>
    </source>
</evidence>
<keyword evidence="5 8" id="KW-0720">Serine protease</keyword>
<comment type="subcellular location">
    <subcellularLocation>
        <location evidence="1">Secreted</location>
        <location evidence="1">Extracellular space</location>
    </subcellularLocation>
</comment>
<keyword evidence="2 8" id="KW-0645">Protease</keyword>
<dbReference type="InterPro" id="IPR015366">
    <property type="entry name" value="S53_propep"/>
</dbReference>
<dbReference type="eggNOG" id="ENOG502QTN1">
    <property type="taxonomic scope" value="Eukaryota"/>
</dbReference>
<evidence type="ECO:0000256" key="9">
    <source>
        <dbReference type="SAM" id="SignalP"/>
    </source>
</evidence>
<feature type="signal peptide" evidence="9">
    <location>
        <begin position="1"/>
        <end position="18"/>
    </location>
</feature>
<feature type="binding site" evidence="8">
    <location>
        <position position="621"/>
    </location>
    <ligand>
        <name>Ca(2+)</name>
        <dbReference type="ChEBI" id="CHEBI:29108"/>
    </ligand>
</feature>
<dbReference type="InterPro" id="IPR030400">
    <property type="entry name" value="Sedolisin_dom"/>
</dbReference>
<dbReference type="CDD" id="cd11377">
    <property type="entry name" value="Pro-peptidase_S53"/>
    <property type="match status" value="1"/>
</dbReference>
<dbReference type="GO" id="GO:0005576">
    <property type="term" value="C:extracellular region"/>
    <property type="evidence" value="ECO:0007669"/>
    <property type="project" value="UniProtKB-SubCell"/>
</dbReference>
<dbReference type="CDD" id="cd04056">
    <property type="entry name" value="Peptidases_S53"/>
    <property type="match status" value="1"/>
</dbReference>
<evidence type="ECO:0000259" key="10">
    <source>
        <dbReference type="PROSITE" id="PS51695"/>
    </source>
</evidence>
<dbReference type="MEROPS" id="S53.007"/>
<dbReference type="SMART" id="SM00944">
    <property type="entry name" value="Pro-kuma_activ"/>
    <property type="match status" value="1"/>
</dbReference>
<dbReference type="SUPFAM" id="SSF54897">
    <property type="entry name" value="Protease propeptides/inhibitors"/>
    <property type="match status" value="1"/>
</dbReference>
<sequence>MLLPQISLISALALGVIALPAPENHVVHERRDFRSHAWVKRDRIESSIVIPVRIGMTQSNLENGHDLLMEVSAHDSPRYGKHYTAEEVADLFAPSKSTTNAIYEWLVSFGIPRESVSQSTNKQWMQLDITAGELESLLKTDYHVYEHTKTGKATIACEQYHVPPHIQEHVDYISPGIKLHTPGRGRAGSANLGKRIFGVTSAKGNSDLQLPDFRPASQFAPLLTGCDTTMTPACIKVMYNITPPVLAAPGNKMGIFEDLGDVYSQADLNSFYAKYATNIPKGTAPTLNAIDGAVAPVAVTAAGAESNLDFQIAWPIIYPQGTVLYQTDDPVYENNYVFSGFLNTFLDALDGSYCSTVDPLDPKYPDTSSKAGAYKGALQCGVYKPTNVISISYGGDEAGLPVAYQRRQCNEFMKLGLQGVSILVASGDSGVAGSQCLGSTGKIFSPDFPATCPYITAVGGTYLPAGANVAIDAEVAVTRFPSGGGFSNIYAIPSYQSSAVASYLKNYPPTYKSYQTVNSTNVGANSGIYNSAGRAYPDVSAVGDNVVIFTGGSEGLIGGTSASSPAFGAILNRINEERIAAGKSTIGFVNPTLYAHPGVLHDIVKGTNAGCGTKGFSASPGWDPVTGLGTPNYPAMLSLFMSL</sequence>
<accession>S3CEB2</accession>
<dbReference type="EMBL" id="KE145373">
    <property type="protein sequence ID" value="EPE24325.1"/>
    <property type="molecule type" value="Genomic_DNA"/>
</dbReference>
<keyword evidence="3 8" id="KW-0479">Metal-binding</keyword>
<feature type="domain" description="Peptidase S53" evidence="10">
    <location>
        <begin position="229"/>
        <end position="643"/>
    </location>
</feature>
<feature type="chain" id="PRO_5004507277" evidence="9">
    <location>
        <begin position="19"/>
        <end position="643"/>
    </location>
</feature>
<dbReference type="GO" id="GO:0046872">
    <property type="term" value="F:metal ion binding"/>
    <property type="evidence" value="ECO:0007669"/>
    <property type="project" value="UniProtKB-UniRule"/>
</dbReference>